<dbReference type="STRING" id="1802126.A3B25_03250"/>
<evidence type="ECO:0000256" key="1">
    <source>
        <dbReference type="ARBA" id="ARBA00007637"/>
    </source>
</evidence>
<accession>A0A1G2GSF1</accession>
<dbReference type="InterPro" id="IPR001509">
    <property type="entry name" value="Epimerase_deHydtase"/>
</dbReference>
<dbReference type="Pfam" id="PF01370">
    <property type="entry name" value="Epimerase"/>
    <property type="match status" value="1"/>
</dbReference>
<dbReference type="SUPFAM" id="SSF51735">
    <property type="entry name" value="NAD(P)-binding Rossmann-fold domains"/>
    <property type="match status" value="1"/>
</dbReference>
<comment type="similarity">
    <text evidence="1">Belongs to the NAD(P)-dependent epimerase/dehydratase family.</text>
</comment>
<dbReference type="PRINTS" id="PR01713">
    <property type="entry name" value="NUCEPIMERASE"/>
</dbReference>
<dbReference type="Proteomes" id="UP000179106">
    <property type="component" value="Unassembled WGS sequence"/>
</dbReference>
<protein>
    <recommendedName>
        <fullName evidence="2">NAD-dependent epimerase/dehydratase domain-containing protein</fullName>
    </recommendedName>
</protein>
<gene>
    <name evidence="3" type="ORF">A3B25_03250</name>
</gene>
<dbReference type="AlphaFoldDB" id="A0A1G2GSF1"/>
<sequence length="300" mass="33350">MRIFITGGTGFLGNHVVRELKAKGHDLLLLSRVARSRDGVRCVVGNMANVSAWEKELKVFKPEIAIHLAWEDIPKNDKETCVKNLVGGLNCLRAFGEAGCETVLVAGSDQEYGQTGKKKNEKSPLKPHNMLFAAKAALYLMGTQIAEQYKMNFLWARIFFVYGPGQRSKALIPYLANSLRAGAVPEIKNPYGANDFIYIDDVVRAIRMLVGRKPKSSNEIYNIGSGKLTPTAEVIREVFSFFKKPVPFFPPKAKMQVVLKGSYADIAKIKKDTGWKPKVSVKTGIIKMLSELMKQDIPQS</sequence>
<dbReference type="Gene3D" id="3.40.50.720">
    <property type="entry name" value="NAD(P)-binding Rossmann-like Domain"/>
    <property type="match status" value="1"/>
</dbReference>
<evidence type="ECO:0000259" key="2">
    <source>
        <dbReference type="Pfam" id="PF01370"/>
    </source>
</evidence>
<dbReference type="EMBL" id="MHNW01000029">
    <property type="protein sequence ID" value="OGZ53126.1"/>
    <property type="molecule type" value="Genomic_DNA"/>
</dbReference>
<feature type="domain" description="NAD-dependent epimerase/dehydratase" evidence="2">
    <location>
        <begin position="3"/>
        <end position="224"/>
    </location>
</feature>
<proteinExistence type="inferred from homology"/>
<evidence type="ECO:0000313" key="4">
    <source>
        <dbReference type="Proteomes" id="UP000179106"/>
    </source>
</evidence>
<organism evidence="3 4">
    <name type="scientific">Candidatus Ryanbacteria bacterium RIFCSPLOWO2_01_FULL_48_26</name>
    <dbReference type="NCBI Taxonomy" id="1802126"/>
    <lineage>
        <taxon>Bacteria</taxon>
        <taxon>Candidatus Ryaniibacteriota</taxon>
    </lineage>
</organism>
<dbReference type="PANTHER" id="PTHR43000">
    <property type="entry name" value="DTDP-D-GLUCOSE 4,6-DEHYDRATASE-RELATED"/>
    <property type="match status" value="1"/>
</dbReference>
<comment type="caution">
    <text evidence="3">The sequence shown here is derived from an EMBL/GenBank/DDBJ whole genome shotgun (WGS) entry which is preliminary data.</text>
</comment>
<reference evidence="3 4" key="1">
    <citation type="journal article" date="2016" name="Nat. Commun.">
        <title>Thousands of microbial genomes shed light on interconnected biogeochemical processes in an aquifer system.</title>
        <authorList>
            <person name="Anantharaman K."/>
            <person name="Brown C.T."/>
            <person name="Hug L.A."/>
            <person name="Sharon I."/>
            <person name="Castelle C.J."/>
            <person name="Probst A.J."/>
            <person name="Thomas B.C."/>
            <person name="Singh A."/>
            <person name="Wilkins M.J."/>
            <person name="Karaoz U."/>
            <person name="Brodie E.L."/>
            <person name="Williams K.H."/>
            <person name="Hubbard S.S."/>
            <person name="Banfield J.F."/>
        </authorList>
    </citation>
    <scope>NUCLEOTIDE SEQUENCE [LARGE SCALE GENOMIC DNA]</scope>
</reference>
<name>A0A1G2GSF1_9BACT</name>
<dbReference type="InterPro" id="IPR036291">
    <property type="entry name" value="NAD(P)-bd_dom_sf"/>
</dbReference>
<evidence type="ECO:0000313" key="3">
    <source>
        <dbReference type="EMBL" id="OGZ53126.1"/>
    </source>
</evidence>